<comment type="similarity">
    <text evidence="3">Belongs to the histone H3 family.</text>
</comment>
<keyword evidence="5" id="KW-0238">DNA-binding</keyword>
<keyword evidence="6" id="KW-0539">Nucleus</keyword>
<keyword evidence="7" id="KW-0544">Nucleosome core</keyword>
<evidence type="ECO:0000256" key="5">
    <source>
        <dbReference type="ARBA" id="ARBA00023125"/>
    </source>
</evidence>
<dbReference type="GO" id="GO:0003677">
    <property type="term" value="F:DNA binding"/>
    <property type="evidence" value="ECO:0007669"/>
    <property type="project" value="UniProtKB-KW"/>
</dbReference>
<evidence type="ECO:0000256" key="7">
    <source>
        <dbReference type="ARBA" id="ARBA00023269"/>
    </source>
</evidence>
<evidence type="ECO:0000256" key="3">
    <source>
        <dbReference type="ARBA" id="ARBA00010343"/>
    </source>
</evidence>
<name>A0A3Q2ZNZ4_KRYMA</name>
<evidence type="ECO:0000313" key="10">
    <source>
        <dbReference type="Ensembl" id="ENSKMAP00000005396.1"/>
    </source>
</evidence>
<dbReference type="Gene3D" id="1.10.20.10">
    <property type="entry name" value="Histone, subunit A"/>
    <property type="match status" value="1"/>
</dbReference>
<dbReference type="GO" id="GO:0030527">
    <property type="term" value="F:structural constituent of chromatin"/>
    <property type="evidence" value="ECO:0007669"/>
    <property type="project" value="InterPro"/>
</dbReference>
<evidence type="ECO:0000256" key="1">
    <source>
        <dbReference type="ARBA" id="ARBA00004123"/>
    </source>
</evidence>
<dbReference type="GO" id="GO:0005634">
    <property type="term" value="C:nucleus"/>
    <property type="evidence" value="ECO:0007669"/>
    <property type="project" value="UniProtKB-SubCell"/>
</dbReference>
<evidence type="ECO:0000256" key="4">
    <source>
        <dbReference type="ARBA" id="ARBA00022454"/>
    </source>
</evidence>
<feature type="compositionally biased region" description="Polar residues" evidence="8">
    <location>
        <begin position="1"/>
        <end position="35"/>
    </location>
</feature>
<keyword evidence="11" id="KW-1185">Reference proteome</keyword>
<evidence type="ECO:0000256" key="2">
    <source>
        <dbReference type="ARBA" id="ARBA00004286"/>
    </source>
</evidence>
<evidence type="ECO:0000256" key="8">
    <source>
        <dbReference type="SAM" id="MobiDB-lite"/>
    </source>
</evidence>
<dbReference type="InterPro" id="IPR000164">
    <property type="entry name" value="Histone_H3/CENP-A"/>
</dbReference>
<keyword evidence="4" id="KW-0158">Chromosome</keyword>
<dbReference type="SUPFAM" id="SSF47113">
    <property type="entry name" value="Histone-fold"/>
    <property type="match status" value="1"/>
</dbReference>
<dbReference type="GO" id="GO:0000786">
    <property type="term" value="C:nucleosome"/>
    <property type="evidence" value="ECO:0007669"/>
    <property type="project" value="UniProtKB-KW"/>
</dbReference>
<dbReference type="InterPro" id="IPR009072">
    <property type="entry name" value="Histone-fold"/>
</dbReference>
<dbReference type="GeneTree" id="ENSGT01150000287000"/>
<feature type="domain" description="Core Histone H2A/H2B/H3" evidence="9">
    <location>
        <begin position="70"/>
        <end position="132"/>
    </location>
</feature>
<dbReference type="PANTHER" id="PTHR11426">
    <property type="entry name" value="HISTONE H3"/>
    <property type="match status" value="1"/>
</dbReference>
<feature type="region of interest" description="Disordered" evidence="8">
    <location>
        <begin position="1"/>
        <end position="63"/>
    </location>
</feature>
<reference evidence="10" key="1">
    <citation type="submission" date="2025-08" db="UniProtKB">
        <authorList>
            <consortium name="Ensembl"/>
        </authorList>
    </citation>
    <scope>IDENTIFICATION</scope>
</reference>
<sequence length="158" mass="17784">MRYSANRRTQTHTYTQANALKPGNNKTPEVQSCSEPSRPPINPLEVQLPGSSSPPKLPARTSRPHFYRSGTVALRKIHHYQKSTKLLIRKLLFQHLVQITQDFKTNLCFQSSAIMALQEASKGYLVGFFEDTRTENILRQTATRDASCPQPSASITTL</sequence>
<protein>
    <recommendedName>
        <fullName evidence="9">Core Histone H2A/H2B/H3 domain-containing protein</fullName>
    </recommendedName>
</protein>
<accession>A0A3Q2ZNZ4</accession>
<dbReference type="STRING" id="37003.ENSKMAP00000005396"/>
<evidence type="ECO:0000259" key="9">
    <source>
        <dbReference type="Pfam" id="PF00125"/>
    </source>
</evidence>
<comment type="subcellular location">
    <subcellularLocation>
        <location evidence="2">Chromosome</location>
    </subcellularLocation>
    <subcellularLocation>
        <location evidence="1">Nucleus</location>
    </subcellularLocation>
</comment>
<organism evidence="10 11">
    <name type="scientific">Kryptolebias marmoratus</name>
    <name type="common">Mangrove killifish</name>
    <name type="synonym">Rivulus marmoratus</name>
    <dbReference type="NCBI Taxonomy" id="37003"/>
    <lineage>
        <taxon>Eukaryota</taxon>
        <taxon>Metazoa</taxon>
        <taxon>Chordata</taxon>
        <taxon>Craniata</taxon>
        <taxon>Vertebrata</taxon>
        <taxon>Euteleostomi</taxon>
        <taxon>Actinopterygii</taxon>
        <taxon>Neopterygii</taxon>
        <taxon>Teleostei</taxon>
        <taxon>Neoteleostei</taxon>
        <taxon>Acanthomorphata</taxon>
        <taxon>Ovalentaria</taxon>
        <taxon>Atherinomorphae</taxon>
        <taxon>Cyprinodontiformes</taxon>
        <taxon>Rivulidae</taxon>
        <taxon>Kryptolebias</taxon>
    </lineage>
</organism>
<dbReference type="Proteomes" id="UP000264800">
    <property type="component" value="Unplaced"/>
</dbReference>
<reference evidence="10" key="2">
    <citation type="submission" date="2025-09" db="UniProtKB">
        <authorList>
            <consortium name="Ensembl"/>
        </authorList>
    </citation>
    <scope>IDENTIFICATION</scope>
</reference>
<dbReference type="SMART" id="SM00428">
    <property type="entry name" value="H3"/>
    <property type="match status" value="1"/>
</dbReference>
<dbReference type="Pfam" id="PF00125">
    <property type="entry name" value="Histone"/>
    <property type="match status" value="1"/>
</dbReference>
<proteinExistence type="inferred from homology"/>
<dbReference type="FunFam" id="1.10.20.10:FF:000085">
    <property type="entry name" value="Histone H3.2"/>
    <property type="match status" value="1"/>
</dbReference>
<evidence type="ECO:0000256" key="6">
    <source>
        <dbReference type="ARBA" id="ARBA00023242"/>
    </source>
</evidence>
<dbReference type="GO" id="GO:0046982">
    <property type="term" value="F:protein heterodimerization activity"/>
    <property type="evidence" value="ECO:0007669"/>
    <property type="project" value="InterPro"/>
</dbReference>
<dbReference type="Ensembl" id="ENSKMAT00000005492.1">
    <property type="protein sequence ID" value="ENSKMAP00000005396.1"/>
    <property type="gene ID" value="ENSKMAG00000004102.1"/>
</dbReference>
<dbReference type="InterPro" id="IPR007125">
    <property type="entry name" value="H2A/H2B/H3"/>
</dbReference>
<evidence type="ECO:0000313" key="11">
    <source>
        <dbReference type="Proteomes" id="UP000264800"/>
    </source>
</evidence>
<dbReference type="AlphaFoldDB" id="A0A3Q2ZNZ4"/>